<dbReference type="GO" id="GO:0016987">
    <property type="term" value="F:sigma factor activity"/>
    <property type="evidence" value="ECO:0007669"/>
    <property type="project" value="UniProtKB-KW"/>
</dbReference>
<dbReference type="Pfam" id="PF04542">
    <property type="entry name" value="Sigma70_r2"/>
    <property type="match status" value="1"/>
</dbReference>
<evidence type="ECO:0000256" key="3">
    <source>
        <dbReference type="ARBA" id="ARBA00023082"/>
    </source>
</evidence>
<dbReference type="InterPro" id="IPR013249">
    <property type="entry name" value="RNA_pol_sigma70_r4_t2"/>
</dbReference>
<comment type="similarity">
    <text evidence="1">Belongs to the sigma-70 factor family. ECF subfamily.</text>
</comment>
<dbReference type="InterPro" id="IPR014284">
    <property type="entry name" value="RNA_pol_sigma-70_dom"/>
</dbReference>
<dbReference type="Proteomes" id="UP000190961">
    <property type="component" value="Unassembled WGS sequence"/>
</dbReference>
<proteinExistence type="inferred from homology"/>
<evidence type="ECO:0000259" key="6">
    <source>
        <dbReference type="Pfam" id="PF08281"/>
    </source>
</evidence>
<dbReference type="PANTHER" id="PTHR43133">
    <property type="entry name" value="RNA POLYMERASE ECF-TYPE SIGMA FACTO"/>
    <property type="match status" value="1"/>
</dbReference>
<organism evidence="7 8">
    <name type="scientific">Ohtaekwangia koreensis</name>
    <dbReference type="NCBI Taxonomy" id="688867"/>
    <lineage>
        <taxon>Bacteria</taxon>
        <taxon>Pseudomonadati</taxon>
        <taxon>Bacteroidota</taxon>
        <taxon>Cytophagia</taxon>
        <taxon>Cytophagales</taxon>
        <taxon>Fulvivirgaceae</taxon>
        <taxon>Ohtaekwangia</taxon>
    </lineage>
</organism>
<name>A0A1T5JL37_9BACT</name>
<keyword evidence="3" id="KW-0731">Sigma factor</keyword>
<sequence length="167" mass="19624">MNPVQTNFEMLITQHKGIIYKVANAYCKDADERKDLVQEIIIQLWRSFPSYDQAFKVSTWMYRVALNVAISFYRRDSRRKNVTIILSDDLIEIIPDDEPSETEGQLYQLQQFISELKELDRALIILYLEEKSQKEIADILGLSESNVSTKVDRIKQKLKKRFSLTNE</sequence>
<accession>A0A1T5JL37</accession>
<dbReference type="STRING" id="688867.SAMN05660236_1233"/>
<dbReference type="Gene3D" id="1.10.1740.10">
    <property type="match status" value="1"/>
</dbReference>
<protein>
    <submittedName>
        <fullName evidence="7">RNA polymerase sigma-70 factor, ECF subfamily</fullName>
    </submittedName>
</protein>
<feature type="domain" description="RNA polymerase sigma factor 70 region 4 type 2" evidence="6">
    <location>
        <begin position="108"/>
        <end position="158"/>
    </location>
</feature>
<dbReference type="InterPro" id="IPR013325">
    <property type="entry name" value="RNA_pol_sigma_r2"/>
</dbReference>
<evidence type="ECO:0000256" key="2">
    <source>
        <dbReference type="ARBA" id="ARBA00023015"/>
    </source>
</evidence>
<dbReference type="GO" id="GO:0003677">
    <property type="term" value="F:DNA binding"/>
    <property type="evidence" value="ECO:0007669"/>
    <property type="project" value="InterPro"/>
</dbReference>
<evidence type="ECO:0000259" key="5">
    <source>
        <dbReference type="Pfam" id="PF04542"/>
    </source>
</evidence>
<dbReference type="PANTHER" id="PTHR43133:SF45">
    <property type="entry name" value="RNA POLYMERASE ECF-TYPE SIGMA FACTOR"/>
    <property type="match status" value="1"/>
</dbReference>
<evidence type="ECO:0000256" key="4">
    <source>
        <dbReference type="ARBA" id="ARBA00023163"/>
    </source>
</evidence>
<dbReference type="SUPFAM" id="SSF88659">
    <property type="entry name" value="Sigma3 and sigma4 domains of RNA polymerase sigma factors"/>
    <property type="match status" value="1"/>
</dbReference>
<keyword evidence="2" id="KW-0805">Transcription regulation</keyword>
<dbReference type="OrthoDB" id="9780326at2"/>
<dbReference type="Pfam" id="PF08281">
    <property type="entry name" value="Sigma70_r4_2"/>
    <property type="match status" value="1"/>
</dbReference>
<dbReference type="AlphaFoldDB" id="A0A1T5JL37"/>
<dbReference type="Gene3D" id="1.10.10.10">
    <property type="entry name" value="Winged helix-like DNA-binding domain superfamily/Winged helix DNA-binding domain"/>
    <property type="match status" value="1"/>
</dbReference>
<keyword evidence="8" id="KW-1185">Reference proteome</keyword>
<dbReference type="InterPro" id="IPR039425">
    <property type="entry name" value="RNA_pol_sigma-70-like"/>
</dbReference>
<dbReference type="InterPro" id="IPR036388">
    <property type="entry name" value="WH-like_DNA-bd_sf"/>
</dbReference>
<dbReference type="EMBL" id="FUZU01000001">
    <property type="protein sequence ID" value="SKC52307.1"/>
    <property type="molecule type" value="Genomic_DNA"/>
</dbReference>
<dbReference type="InterPro" id="IPR007627">
    <property type="entry name" value="RNA_pol_sigma70_r2"/>
</dbReference>
<evidence type="ECO:0000313" key="8">
    <source>
        <dbReference type="Proteomes" id="UP000190961"/>
    </source>
</evidence>
<dbReference type="GO" id="GO:0006352">
    <property type="term" value="P:DNA-templated transcription initiation"/>
    <property type="evidence" value="ECO:0007669"/>
    <property type="project" value="InterPro"/>
</dbReference>
<feature type="domain" description="RNA polymerase sigma-70 region 2" evidence="5">
    <location>
        <begin position="11"/>
        <end position="79"/>
    </location>
</feature>
<gene>
    <name evidence="7" type="ORF">SAMN05660236_1233</name>
</gene>
<dbReference type="RefSeq" id="WP_079685786.1">
    <property type="nucleotide sequence ID" value="NZ_FUZU01000001.1"/>
</dbReference>
<keyword evidence="4" id="KW-0804">Transcription</keyword>
<dbReference type="CDD" id="cd06171">
    <property type="entry name" value="Sigma70_r4"/>
    <property type="match status" value="1"/>
</dbReference>
<dbReference type="SUPFAM" id="SSF88946">
    <property type="entry name" value="Sigma2 domain of RNA polymerase sigma factors"/>
    <property type="match status" value="1"/>
</dbReference>
<evidence type="ECO:0000313" key="7">
    <source>
        <dbReference type="EMBL" id="SKC52307.1"/>
    </source>
</evidence>
<dbReference type="InterPro" id="IPR013324">
    <property type="entry name" value="RNA_pol_sigma_r3/r4-like"/>
</dbReference>
<evidence type="ECO:0000256" key="1">
    <source>
        <dbReference type="ARBA" id="ARBA00010641"/>
    </source>
</evidence>
<dbReference type="NCBIfam" id="TIGR02937">
    <property type="entry name" value="sigma70-ECF"/>
    <property type="match status" value="1"/>
</dbReference>
<reference evidence="7 8" key="1">
    <citation type="submission" date="2017-02" db="EMBL/GenBank/DDBJ databases">
        <authorList>
            <person name="Peterson S.W."/>
        </authorList>
    </citation>
    <scope>NUCLEOTIDE SEQUENCE [LARGE SCALE GENOMIC DNA]</scope>
    <source>
        <strain evidence="7 8">DSM 25262</strain>
    </source>
</reference>